<dbReference type="Gene3D" id="2.40.30.70">
    <property type="entry name" value="YaeB-like"/>
    <property type="match status" value="1"/>
</dbReference>
<dbReference type="InterPro" id="IPR036413">
    <property type="entry name" value="YaeB-like_sf"/>
</dbReference>
<dbReference type="Proteomes" id="UP001205601">
    <property type="component" value="Unassembled WGS sequence"/>
</dbReference>
<gene>
    <name evidence="5" type="ORF">N5I32_07250</name>
</gene>
<reference evidence="6" key="1">
    <citation type="submission" date="2023-07" db="EMBL/GenBank/DDBJ databases">
        <title>Defluviimonas sediminis sp. nov., isolated from mangrove sediment.</title>
        <authorList>
            <person name="Liu L."/>
            <person name="Li J."/>
            <person name="Huang Y."/>
            <person name="Pan J."/>
            <person name="Li M."/>
        </authorList>
    </citation>
    <scope>NUCLEOTIDE SEQUENCE [LARGE SCALE GENOMIC DNA]</scope>
    <source>
        <strain evidence="6">FT324</strain>
    </source>
</reference>
<keyword evidence="5" id="KW-0808">Transferase</keyword>
<protein>
    <submittedName>
        <fullName evidence="5">TrmO family methyltransferase</fullName>
        <ecNumber evidence="5">2.1.1.-</ecNumber>
    </submittedName>
</protein>
<feature type="compositionally biased region" description="Low complexity" evidence="3">
    <location>
        <begin position="1"/>
        <end position="15"/>
    </location>
</feature>
<name>A0ABT2NK72_9RHOB</name>
<evidence type="ECO:0000256" key="3">
    <source>
        <dbReference type="SAM" id="MobiDB-lite"/>
    </source>
</evidence>
<dbReference type="GO" id="GO:0032259">
    <property type="term" value="P:methylation"/>
    <property type="evidence" value="ECO:0007669"/>
    <property type="project" value="UniProtKB-KW"/>
</dbReference>
<evidence type="ECO:0000256" key="2">
    <source>
        <dbReference type="ARBA" id="ARBA00033753"/>
    </source>
</evidence>
<comment type="caution">
    <text evidence="5">The sequence shown here is derived from an EMBL/GenBank/DDBJ whole genome shotgun (WGS) entry which is preliminary data.</text>
</comment>
<dbReference type="Pfam" id="PF01980">
    <property type="entry name" value="TrmO_N"/>
    <property type="match status" value="1"/>
</dbReference>
<evidence type="ECO:0000313" key="5">
    <source>
        <dbReference type="EMBL" id="MCT8329304.1"/>
    </source>
</evidence>
<dbReference type="InterPro" id="IPR023370">
    <property type="entry name" value="TrmO-like_N"/>
</dbReference>
<feature type="domain" description="TsaA-like" evidence="4">
    <location>
        <begin position="36"/>
        <end position="174"/>
    </location>
</feature>
<evidence type="ECO:0000256" key="1">
    <source>
        <dbReference type="ARBA" id="ARBA00022691"/>
    </source>
</evidence>
<keyword evidence="6" id="KW-1185">Reference proteome</keyword>
<dbReference type="RefSeq" id="WP_261494726.1">
    <property type="nucleotide sequence ID" value="NZ_JAOCQF010000001.1"/>
</dbReference>
<dbReference type="EMBL" id="JAOCQF010000001">
    <property type="protein sequence ID" value="MCT8329304.1"/>
    <property type="molecule type" value="Genomic_DNA"/>
</dbReference>
<comment type="similarity">
    <text evidence="2">Belongs to the tRNA methyltransferase O family.</text>
</comment>
<evidence type="ECO:0000259" key="4">
    <source>
        <dbReference type="PROSITE" id="PS51668"/>
    </source>
</evidence>
<keyword evidence="1" id="KW-0949">S-adenosyl-L-methionine</keyword>
<dbReference type="PROSITE" id="PS51668">
    <property type="entry name" value="TSAA_2"/>
    <property type="match status" value="1"/>
</dbReference>
<accession>A0ABT2NK72</accession>
<feature type="region of interest" description="Disordered" evidence="3">
    <location>
        <begin position="1"/>
        <end position="26"/>
    </location>
</feature>
<dbReference type="SUPFAM" id="SSF118196">
    <property type="entry name" value="YaeB-like"/>
    <property type="match status" value="1"/>
</dbReference>
<dbReference type="PANTHER" id="PTHR12818">
    <property type="entry name" value="TRNA (ADENINE(37)-N6)-METHYLTRANSFERASE"/>
    <property type="match status" value="1"/>
</dbReference>
<proteinExistence type="inferred from homology"/>
<organism evidence="5 6">
    <name type="scientific">Albidovulum sediminis</name>
    <dbReference type="NCBI Taxonomy" id="3066345"/>
    <lineage>
        <taxon>Bacteria</taxon>
        <taxon>Pseudomonadati</taxon>
        <taxon>Pseudomonadota</taxon>
        <taxon>Alphaproteobacteria</taxon>
        <taxon>Rhodobacterales</taxon>
        <taxon>Paracoccaceae</taxon>
        <taxon>Albidovulum</taxon>
    </lineage>
</organism>
<dbReference type="GO" id="GO:0008168">
    <property type="term" value="F:methyltransferase activity"/>
    <property type="evidence" value="ECO:0007669"/>
    <property type="project" value="UniProtKB-KW"/>
</dbReference>
<sequence>MAGADDGPAGDAGFDPPRPGEIRAPFDPALRSDAGVAFIGHLSTPWRKGDCPKNLTEARVRARAQAGRFSAWVRPEYRPALSGLEAGAKVILLYWMAGARRDLLVQAPSHRPDPRGTFALRSPARPNPIALAAVTVLSVDAAAGVVEVDALDAFDGTPLLDIKPWLPGVDIPPDLPEG</sequence>
<dbReference type="PANTHER" id="PTHR12818:SF0">
    <property type="entry name" value="TRNA (ADENINE(37)-N6)-METHYLTRANSFERASE"/>
    <property type="match status" value="1"/>
</dbReference>
<keyword evidence="5" id="KW-0489">Methyltransferase</keyword>
<dbReference type="InterPro" id="IPR040372">
    <property type="entry name" value="YaeB-like"/>
</dbReference>
<dbReference type="EC" id="2.1.1.-" evidence="5"/>
<evidence type="ECO:0000313" key="6">
    <source>
        <dbReference type="Proteomes" id="UP001205601"/>
    </source>
</evidence>
<dbReference type="InterPro" id="IPR036414">
    <property type="entry name" value="YaeB_N_sf"/>
</dbReference>